<accession>A0ABU0ISK1</accession>
<dbReference type="RefSeq" id="WP_307350048.1">
    <property type="nucleotide sequence ID" value="NZ_JAUSVS010000005.1"/>
</dbReference>
<proteinExistence type="predicted"/>
<dbReference type="Proteomes" id="UP001228905">
    <property type="component" value="Unassembled WGS sequence"/>
</dbReference>
<gene>
    <name evidence="1" type="ORF">QO010_002772</name>
</gene>
<keyword evidence="2" id="KW-1185">Reference proteome</keyword>
<dbReference type="InterPro" id="IPR008964">
    <property type="entry name" value="Invasin/intimin_cell_adhesion"/>
</dbReference>
<sequence length="589" mass="62729">MSVLETPRVLFKGTMSWDPIVTNNLAPAYDEANATTVFNVAETVKAYRAAAIANVASSVNWNPDGTHRSAFFSTCVSGVDVGNGVSTDDPLIGAPVSLLGMLVDAEPYGVFTSQLFFDAMSFGIAGGCQVKAPRSQRVTSRQINFGRNLTYRYKAGVASVVWQTSFATADGLKLYPHDSPALQALAQAMAEDPTVIGLTLRWNSYRTLYFDSADVTQNPKLAQELADKLKLGGFQPNPARSDVVGVLGLWRQGEPANEPGDRTLLNAENPKGPSIGTASARLTPTSLTLDLANSISETGVDLTKQDLGPLTAVAVAADGTTVLAQLGTFAYADYDKDAYDKSSGIVVLPLDADAAQAAADNDIQLRGADGTVYLAEAAIRAYPLTPNLYIDEGDNTQVQVQVYDRGLPAGGGIEVTMVPVNPSTPVMGSVTTDPSGLAAFPLTGVQGQVEGYVLLTGPDPTPPPGGIDPQTTTYLYVRTLPADDNIAAMAPTWANVHEFVLSNWQAMAPCMDNWLDLGSEAQVKSYGPLIRKLTDPGYFEAFRYMPVTRDLSKGSRTLLYAFLDGGKKTLKAAAPHKPSNLELSRAMRR</sequence>
<comment type="caution">
    <text evidence="1">The sequence shown here is derived from an EMBL/GenBank/DDBJ whole genome shotgun (WGS) entry which is preliminary data.</text>
</comment>
<evidence type="ECO:0000313" key="1">
    <source>
        <dbReference type="EMBL" id="MDQ0464988.1"/>
    </source>
</evidence>
<dbReference type="SUPFAM" id="SSF49373">
    <property type="entry name" value="Invasin/intimin cell-adhesion fragments"/>
    <property type="match status" value="1"/>
</dbReference>
<evidence type="ECO:0000313" key="2">
    <source>
        <dbReference type="Proteomes" id="UP001228905"/>
    </source>
</evidence>
<protein>
    <submittedName>
        <fullName evidence="1">Uncharacterized protein</fullName>
    </submittedName>
</protein>
<name>A0ABU0ISK1_9CAUL</name>
<reference evidence="1 2" key="1">
    <citation type="submission" date="2023-07" db="EMBL/GenBank/DDBJ databases">
        <title>Genomic Encyclopedia of Type Strains, Phase IV (KMG-IV): sequencing the most valuable type-strain genomes for metagenomic binning, comparative biology and taxonomic classification.</title>
        <authorList>
            <person name="Goeker M."/>
        </authorList>
    </citation>
    <scope>NUCLEOTIDE SEQUENCE [LARGE SCALE GENOMIC DNA]</scope>
    <source>
        <strain evidence="1 2">DSM 18695</strain>
    </source>
</reference>
<dbReference type="EMBL" id="JAUSVS010000005">
    <property type="protein sequence ID" value="MDQ0464988.1"/>
    <property type="molecule type" value="Genomic_DNA"/>
</dbReference>
<organism evidence="1 2">
    <name type="scientific">Caulobacter ginsengisoli</name>
    <dbReference type="NCBI Taxonomy" id="400775"/>
    <lineage>
        <taxon>Bacteria</taxon>
        <taxon>Pseudomonadati</taxon>
        <taxon>Pseudomonadota</taxon>
        <taxon>Alphaproteobacteria</taxon>
        <taxon>Caulobacterales</taxon>
        <taxon>Caulobacteraceae</taxon>
        <taxon>Caulobacter</taxon>
    </lineage>
</organism>